<proteinExistence type="predicted"/>
<feature type="region of interest" description="Disordered" evidence="1">
    <location>
        <begin position="165"/>
        <end position="194"/>
    </location>
</feature>
<accession>A0ABU6NR62</accession>
<organism evidence="2 3">
    <name type="scientific">Shouchella miscanthi</name>
    <dbReference type="NCBI Taxonomy" id="2598861"/>
    <lineage>
        <taxon>Bacteria</taxon>
        <taxon>Bacillati</taxon>
        <taxon>Bacillota</taxon>
        <taxon>Bacilli</taxon>
        <taxon>Bacillales</taxon>
        <taxon>Bacillaceae</taxon>
        <taxon>Shouchella</taxon>
    </lineage>
</organism>
<feature type="region of interest" description="Disordered" evidence="1">
    <location>
        <begin position="211"/>
        <end position="231"/>
    </location>
</feature>
<sequence length="231" mass="25395">MLKELSIPIITIIASLGIVSTSYASEDNKEIIIVDKNNQEINVSIEPEIVNDVDDDLLQMIVDQSADLDETSEDITIHDVDLGVQDELDEDVISTFSTRVTKKFSARVNGPAKFLTSVAKGQTKSLGTTIKIENNKTYSATGGVSLPNGVSAEVSRSLTNSKTKTYSSTVKFSGPPNSSSKKSRQFYNTPFSDSGTWTAYYKPLIGKEKTYKGKYNQPSSQDPFVEWSRDI</sequence>
<name>A0ABU6NR62_9BACI</name>
<evidence type="ECO:0000256" key="1">
    <source>
        <dbReference type="SAM" id="MobiDB-lite"/>
    </source>
</evidence>
<evidence type="ECO:0000313" key="3">
    <source>
        <dbReference type="Proteomes" id="UP001341820"/>
    </source>
</evidence>
<evidence type="ECO:0000313" key="2">
    <source>
        <dbReference type="EMBL" id="MED4130677.1"/>
    </source>
</evidence>
<dbReference type="RefSeq" id="WP_144557489.1">
    <property type="nucleotide sequence ID" value="NZ_CP042163.1"/>
</dbReference>
<comment type="caution">
    <text evidence="2">The sequence shown here is derived from an EMBL/GenBank/DDBJ whole genome shotgun (WGS) entry which is preliminary data.</text>
</comment>
<reference evidence="2 3" key="1">
    <citation type="submission" date="2023-03" db="EMBL/GenBank/DDBJ databases">
        <title>Bacillus Genome Sequencing.</title>
        <authorList>
            <person name="Dunlap C."/>
        </authorList>
    </citation>
    <scope>NUCLEOTIDE SEQUENCE [LARGE SCALE GENOMIC DNA]</scope>
    <source>
        <strain evidence="2 3">B-4107</strain>
    </source>
</reference>
<dbReference type="Proteomes" id="UP001341820">
    <property type="component" value="Unassembled WGS sequence"/>
</dbReference>
<gene>
    <name evidence="2" type="ORF">P5F74_21430</name>
</gene>
<dbReference type="EMBL" id="JAROAS010000077">
    <property type="protein sequence ID" value="MED4130677.1"/>
    <property type="molecule type" value="Genomic_DNA"/>
</dbReference>
<protein>
    <submittedName>
        <fullName evidence="2">Uncharacterized protein</fullName>
    </submittedName>
</protein>
<keyword evidence="3" id="KW-1185">Reference proteome</keyword>